<feature type="site" description="Transition state stabilizer" evidence="6">
    <location>
        <position position="241"/>
    </location>
</feature>
<dbReference type="RefSeq" id="WP_091164270.1">
    <property type="nucleotide sequence ID" value="NZ_CP071878.2"/>
</dbReference>
<comment type="function">
    <text evidence="6">Catalyzes the formation of acetyl phosphate from acetate and ATP. Can also catalyze the reverse reaction.</text>
</comment>
<dbReference type="GO" id="GO:0008776">
    <property type="term" value="F:acetate kinase activity"/>
    <property type="evidence" value="ECO:0007669"/>
    <property type="project" value="UniProtKB-UniRule"/>
</dbReference>
<proteinExistence type="inferred from homology"/>
<dbReference type="SUPFAM" id="SSF53067">
    <property type="entry name" value="Actin-like ATPase domain"/>
    <property type="match status" value="2"/>
</dbReference>
<comment type="subcellular location">
    <subcellularLocation>
        <location evidence="6">Cytoplasm</location>
    </subcellularLocation>
</comment>
<comment type="pathway">
    <text evidence="6">Metabolic intermediate biosynthesis; acetyl-CoA biosynthesis; acetyl-CoA from acetate: step 1/2.</text>
</comment>
<dbReference type="PIRSF" id="PIRSF000722">
    <property type="entry name" value="Acetate_prop_kin"/>
    <property type="match status" value="1"/>
</dbReference>
<sequence length="395" mass="43336">MNPDNSKSAALLVFNAGSSSIKFSFFRLSTGIQKVGEGRITRIGLPGTSFILTRQQFTEIETIPGDVTDFISVIKFLANWIECQPMFSQVKIIAHRVVHGIEDSSPAPVTENLLNELKQAAGDNPEHLPNEIKLIEIFRHRHPQLQQYVCFDSYFHQNMAPVAKLLPLPDRFRATGLRRFGFHGLSYQYIMQKLNSEGKGYGKTIIAHLGNGASLAAVNGGNCIDTTMGFTPGSGLPMSTRYGDIDPGVAWYLMKKEGLSADQFIQIMNHESGLLGVSGSSGDMQDLLLRDATDFKAVEAINLFCYYIKKAIGAFTAALGGVDTLVFTGGIGENAPVIRERICTGLDFLGLKLNAEANTNQNKNISANDSRVNVYIIPTDEELMMAQIVNEIIHI</sequence>
<keyword evidence="6" id="KW-0460">Magnesium</keyword>
<reference evidence="9" key="1">
    <citation type="submission" date="2016-10" db="EMBL/GenBank/DDBJ databases">
        <authorList>
            <person name="Varghese N."/>
            <person name="Submissions S."/>
        </authorList>
    </citation>
    <scope>NUCLEOTIDE SEQUENCE [LARGE SCALE GENOMIC DNA]</scope>
    <source>
        <strain evidence="9">Gh-67</strain>
    </source>
</reference>
<dbReference type="Pfam" id="PF00871">
    <property type="entry name" value="Acetate_kinase"/>
    <property type="match status" value="1"/>
</dbReference>
<feature type="binding site" evidence="6">
    <location>
        <position position="22"/>
    </location>
    <ligand>
        <name>ATP</name>
        <dbReference type="ChEBI" id="CHEBI:30616"/>
    </ligand>
</feature>
<evidence type="ECO:0000256" key="1">
    <source>
        <dbReference type="ARBA" id="ARBA00008748"/>
    </source>
</evidence>
<dbReference type="EMBL" id="FNCG01000003">
    <property type="protein sequence ID" value="SDG41762.1"/>
    <property type="molecule type" value="Genomic_DNA"/>
</dbReference>
<dbReference type="UniPathway" id="UPA00340">
    <property type="reaction ID" value="UER00458"/>
</dbReference>
<evidence type="ECO:0000256" key="7">
    <source>
        <dbReference type="RuleBase" id="RU003835"/>
    </source>
</evidence>
<evidence type="ECO:0000256" key="5">
    <source>
        <dbReference type="ARBA" id="ARBA00022840"/>
    </source>
</evidence>
<accession>A0A1G7U2E6</accession>
<dbReference type="GO" id="GO:0005737">
    <property type="term" value="C:cytoplasm"/>
    <property type="evidence" value="ECO:0007669"/>
    <property type="project" value="UniProtKB-SubCell"/>
</dbReference>
<keyword evidence="3 6" id="KW-0547">Nucleotide-binding</keyword>
<comment type="similarity">
    <text evidence="1 6 7">Belongs to the acetokinase family.</text>
</comment>
<protein>
    <recommendedName>
        <fullName evidence="6">Acetate kinase</fullName>
        <ecNumber evidence="6">2.7.2.1</ecNumber>
    </recommendedName>
    <alternativeName>
        <fullName evidence="6">Acetokinase</fullName>
    </alternativeName>
</protein>
<feature type="binding site" evidence="6">
    <location>
        <position position="381"/>
    </location>
    <ligand>
        <name>Mg(2+)</name>
        <dbReference type="ChEBI" id="CHEBI:18420"/>
    </ligand>
</feature>
<gene>
    <name evidence="6" type="primary">ackA</name>
    <name evidence="8" type="ORF">SAMN05192573_103347</name>
</gene>
<keyword evidence="4 6" id="KW-0418">Kinase</keyword>
<organism evidence="8 9">
    <name type="scientific">Mucilaginibacter gossypii</name>
    <dbReference type="NCBI Taxonomy" id="551996"/>
    <lineage>
        <taxon>Bacteria</taxon>
        <taxon>Pseudomonadati</taxon>
        <taxon>Bacteroidota</taxon>
        <taxon>Sphingobacteriia</taxon>
        <taxon>Sphingobacteriales</taxon>
        <taxon>Sphingobacteriaceae</taxon>
        <taxon>Mucilaginibacter</taxon>
    </lineage>
</organism>
<evidence type="ECO:0000256" key="6">
    <source>
        <dbReference type="HAMAP-Rule" id="MF_00020"/>
    </source>
</evidence>
<feature type="binding site" evidence="6">
    <location>
        <position position="96"/>
    </location>
    <ligand>
        <name>substrate</name>
    </ligand>
</feature>
<dbReference type="NCBIfam" id="TIGR00016">
    <property type="entry name" value="ackA"/>
    <property type="match status" value="1"/>
</dbReference>
<evidence type="ECO:0000256" key="3">
    <source>
        <dbReference type="ARBA" id="ARBA00022741"/>
    </source>
</evidence>
<comment type="caution">
    <text evidence="6">Lacks conserved residue(s) required for the propagation of feature annotation.</text>
</comment>
<dbReference type="PRINTS" id="PR00471">
    <property type="entry name" value="ACETATEKNASE"/>
</dbReference>
<dbReference type="Proteomes" id="UP000199705">
    <property type="component" value="Unassembled WGS sequence"/>
</dbReference>
<dbReference type="AlphaFoldDB" id="A0A1G7U2E6"/>
<keyword evidence="6" id="KW-0479">Metal-binding</keyword>
<dbReference type="InterPro" id="IPR023865">
    <property type="entry name" value="Aliphatic_acid_kinase_CS"/>
</dbReference>
<dbReference type="GO" id="GO:0006083">
    <property type="term" value="P:acetate metabolic process"/>
    <property type="evidence" value="ECO:0007669"/>
    <property type="project" value="TreeGrafter"/>
</dbReference>
<keyword evidence="2 6" id="KW-0808">Transferase</keyword>
<comment type="cofactor">
    <cofactor evidence="6">
        <name>Mg(2+)</name>
        <dbReference type="ChEBI" id="CHEBI:18420"/>
    </cofactor>
    <cofactor evidence="6">
        <name>Mn(2+)</name>
        <dbReference type="ChEBI" id="CHEBI:29035"/>
    </cofactor>
    <text evidence="6">Mg(2+). Can also accept Mn(2+).</text>
</comment>
<comment type="subunit">
    <text evidence="6">Homodimer.</text>
</comment>
<evidence type="ECO:0000256" key="2">
    <source>
        <dbReference type="ARBA" id="ARBA00022679"/>
    </source>
</evidence>
<feature type="binding site" evidence="6">
    <location>
        <position position="15"/>
    </location>
    <ligand>
        <name>Mg(2+)</name>
        <dbReference type="ChEBI" id="CHEBI:18420"/>
    </ligand>
</feature>
<dbReference type="InterPro" id="IPR004372">
    <property type="entry name" value="Ac/propionate_kinase"/>
</dbReference>
<evidence type="ECO:0000313" key="8">
    <source>
        <dbReference type="EMBL" id="SDG41762.1"/>
    </source>
</evidence>
<name>A0A1G7U2E6_9SPHI</name>
<dbReference type="HAMAP" id="MF_00020">
    <property type="entry name" value="Acetate_kinase"/>
    <property type="match status" value="1"/>
</dbReference>
<dbReference type="STRING" id="551996.SAMN05192573_103347"/>
<dbReference type="EC" id="2.7.2.1" evidence="6"/>
<feature type="binding site" evidence="6">
    <location>
        <begin position="330"/>
        <end position="334"/>
    </location>
    <ligand>
        <name>ATP</name>
        <dbReference type="ChEBI" id="CHEBI:30616"/>
    </ligand>
</feature>
<comment type="catalytic activity">
    <reaction evidence="6">
        <text>acetate + ATP = acetyl phosphate + ADP</text>
        <dbReference type="Rhea" id="RHEA:11352"/>
        <dbReference type="ChEBI" id="CHEBI:22191"/>
        <dbReference type="ChEBI" id="CHEBI:30089"/>
        <dbReference type="ChEBI" id="CHEBI:30616"/>
        <dbReference type="ChEBI" id="CHEBI:456216"/>
        <dbReference type="EC" id="2.7.2.1"/>
    </reaction>
</comment>
<dbReference type="GO" id="GO:0005524">
    <property type="term" value="F:ATP binding"/>
    <property type="evidence" value="ECO:0007669"/>
    <property type="project" value="UniProtKB-KW"/>
</dbReference>
<feature type="site" description="Transition state stabilizer" evidence="6">
    <location>
        <position position="183"/>
    </location>
</feature>
<keyword evidence="9" id="KW-1185">Reference proteome</keyword>
<dbReference type="InterPro" id="IPR043129">
    <property type="entry name" value="ATPase_NBD"/>
</dbReference>
<dbReference type="PANTHER" id="PTHR21060:SF15">
    <property type="entry name" value="ACETATE KINASE-RELATED"/>
    <property type="match status" value="1"/>
</dbReference>
<evidence type="ECO:0000313" key="9">
    <source>
        <dbReference type="Proteomes" id="UP000199705"/>
    </source>
</evidence>
<keyword evidence="5 6" id="KW-0067">ATP-binding</keyword>
<evidence type="ECO:0000256" key="4">
    <source>
        <dbReference type="ARBA" id="ARBA00022777"/>
    </source>
</evidence>
<feature type="binding site" evidence="6">
    <location>
        <begin position="208"/>
        <end position="212"/>
    </location>
    <ligand>
        <name>ATP</name>
        <dbReference type="ChEBI" id="CHEBI:30616"/>
    </ligand>
</feature>
<dbReference type="GO" id="GO:0000287">
    <property type="term" value="F:magnesium ion binding"/>
    <property type="evidence" value="ECO:0007669"/>
    <property type="project" value="UniProtKB-UniRule"/>
</dbReference>
<dbReference type="GO" id="GO:0006085">
    <property type="term" value="P:acetyl-CoA biosynthetic process"/>
    <property type="evidence" value="ECO:0007669"/>
    <property type="project" value="UniProtKB-UniRule"/>
</dbReference>
<feature type="active site" description="Proton donor/acceptor" evidence="6">
    <location>
        <position position="152"/>
    </location>
</feature>
<dbReference type="PROSITE" id="PS01076">
    <property type="entry name" value="ACETATE_KINASE_2"/>
    <property type="match status" value="1"/>
</dbReference>
<dbReference type="Gene3D" id="3.30.420.40">
    <property type="match status" value="2"/>
</dbReference>
<dbReference type="InterPro" id="IPR000890">
    <property type="entry name" value="Aliphatic_acid_kin_short-chain"/>
</dbReference>
<dbReference type="PANTHER" id="PTHR21060">
    <property type="entry name" value="ACETATE KINASE"/>
    <property type="match status" value="1"/>
</dbReference>
<keyword evidence="6" id="KW-0963">Cytoplasm</keyword>